<reference evidence="1" key="1">
    <citation type="submission" date="2020-09" db="EMBL/GenBank/DDBJ databases">
        <title>Genome-Enabled Discovery of Anthraquinone Biosynthesis in Senna tora.</title>
        <authorList>
            <person name="Kang S.-H."/>
            <person name="Pandey R.P."/>
            <person name="Lee C.-M."/>
            <person name="Sim J.-S."/>
            <person name="Jeong J.-T."/>
            <person name="Choi B.-S."/>
            <person name="Jung M."/>
            <person name="Ginzburg D."/>
            <person name="Zhao K."/>
            <person name="Won S.Y."/>
            <person name="Oh T.-J."/>
            <person name="Yu Y."/>
            <person name="Kim N.-H."/>
            <person name="Lee O.R."/>
            <person name="Lee T.-H."/>
            <person name="Bashyal P."/>
            <person name="Kim T.-S."/>
            <person name="Lee W.-H."/>
            <person name="Kawkins C."/>
            <person name="Kim C.-K."/>
            <person name="Kim J.S."/>
            <person name="Ahn B.O."/>
            <person name="Rhee S.Y."/>
            <person name="Sohng J.K."/>
        </authorList>
    </citation>
    <scope>NUCLEOTIDE SEQUENCE</scope>
    <source>
        <tissue evidence="1">Leaf</tissue>
    </source>
</reference>
<evidence type="ECO:0000313" key="1">
    <source>
        <dbReference type="EMBL" id="KAF7844176.1"/>
    </source>
</evidence>
<dbReference type="Proteomes" id="UP000634136">
    <property type="component" value="Unassembled WGS sequence"/>
</dbReference>
<evidence type="ECO:0000313" key="2">
    <source>
        <dbReference type="Proteomes" id="UP000634136"/>
    </source>
</evidence>
<keyword evidence="2" id="KW-1185">Reference proteome</keyword>
<protein>
    <submittedName>
        <fullName evidence="1">Uncharacterized protein</fullName>
    </submittedName>
</protein>
<comment type="caution">
    <text evidence="1">The sequence shown here is derived from an EMBL/GenBank/DDBJ whole genome shotgun (WGS) entry which is preliminary data.</text>
</comment>
<name>A0A834XHU4_9FABA</name>
<gene>
    <name evidence="1" type="ORF">G2W53_001081</name>
</gene>
<dbReference type="AlphaFoldDB" id="A0A834XHU4"/>
<organism evidence="1 2">
    <name type="scientific">Senna tora</name>
    <dbReference type="NCBI Taxonomy" id="362788"/>
    <lineage>
        <taxon>Eukaryota</taxon>
        <taxon>Viridiplantae</taxon>
        <taxon>Streptophyta</taxon>
        <taxon>Embryophyta</taxon>
        <taxon>Tracheophyta</taxon>
        <taxon>Spermatophyta</taxon>
        <taxon>Magnoliopsida</taxon>
        <taxon>eudicotyledons</taxon>
        <taxon>Gunneridae</taxon>
        <taxon>Pentapetalae</taxon>
        <taxon>rosids</taxon>
        <taxon>fabids</taxon>
        <taxon>Fabales</taxon>
        <taxon>Fabaceae</taxon>
        <taxon>Caesalpinioideae</taxon>
        <taxon>Cassia clade</taxon>
        <taxon>Senna</taxon>
    </lineage>
</organism>
<accession>A0A834XHU4</accession>
<dbReference type="EMBL" id="JAAIUW010000001">
    <property type="protein sequence ID" value="KAF7844176.1"/>
    <property type="molecule type" value="Genomic_DNA"/>
</dbReference>
<proteinExistence type="predicted"/>
<sequence>MHGNHEAEHNWVLPTLEGPRAREKYWPWTMKGIKMKNTSVLLENEPSFQQASFEELIDLDASFSYGKTTIGAAGTARQRSLTTLKNFFTISLRNSSSRVKKSKRRSEKMYLNGTMRRIDAEDNSRSATSVVT</sequence>